<reference evidence="1" key="2">
    <citation type="journal article" date="2015" name="Fish Shellfish Immunol.">
        <title>Early steps in the European eel (Anguilla anguilla)-Vibrio vulnificus interaction in the gills: Role of the RtxA13 toxin.</title>
        <authorList>
            <person name="Callol A."/>
            <person name="Pajuelo D."/>
            <person name="Ebbesson L."/>
            <person name="Teles M."/>
            <person name="MacKenzie S."/>
            <person name="Amaro C."/>
        </authorList>
    </citation>
    <scope>NUCLEOTIDE SEQUENCE</scope>
</reference>
<dbReference type="SUPFAM" id="SSF50242">
    <property type="entry name" value="TIMP-like"/>
    <property type="match status" value="1"/>
</dbReference>
<organism evidence="1">
    <name type="scientific">Anguilla anguilla</name>
    <name type="common">European freshwater eel</name>
    <name type="synonym">Muraena anguilla</name>
    <dbReference type="NCBI Taxonomy" id="7936"/>
    <lineage>
        <taxon>Eukaryota</taxon>
        <taxon>Metazoa</taxon>
        <taxon>Chordata</taxon>
        <taxon>Craniata</taxon>
        <taxon>Vertebrata</taxon>
        <taxon>Euteleostomi</taxon>
        <taxon>Actinopterygii</taxon>
        <taxon>Neopterygii</taxon>
        <taxon>Teleostei</taxon>
        <taxon>Anguilliformes</taxon>
        <taxon>Anguillidae</taxon>
        <taxon>Anguilla</taxon>
    </lineage>
</organism>
<protein>
    <submittedName>
        <fullName evidence="1">Uncharacterized protein</fullName>
    </submittedName>
</protein>
<dbReference type="EMBL" id="GBXM01054013">
    <property type="protein sequence ID" value="JAH54564.1"/>
    <property type="molecule type" value="Transcribed_RNA"/>
</dbReference>
<proteinExistence type="predicted"/>
<evidence type="ECO:0000313" key="1">
    <source>
        <dbReference type="EMBL" id="JAH54564.1"/>
    </source>
</evidence>
<reference evidence="1" key="1">
    <citation type="submission" date="2014-11" db="EMBL/GenBank/DDBJ databases">
        <authorList>
            <person name="Amaro Gonzalez C."/>
        </authorList>
    </citation>
    <scope>NUCLEOTIDE SEQUENCE</scope>
</reference>
<accession>A0A0E9TLJ7</accession>
<dbReference type="AlphaFoldDB" id="A0A0E9TLJ7"/>
<name>A0A0E9TLJ7_ANGAN</name>
<sequence length="44" mass="5000">MDRVTAACSADMDYVYKVKVVSAALTHTIDRLHWPCGGCHQRRH</sequence>
<dbReference type="InterPro" id="IPR008993">
    <property type="entry name" value="TIMP-like_OB-fold"/>
</dbReference>